<keyword evidence="1" id="KW-0812">Transmembrane</keyword>
<evidence type="ECO:0000313" key="3">
    <source>
        <dbReference type="Proteomes" id="UP000184233"/>
    </source>
</evidence>
<sequence>MFYTDTQRAPKSMKVLFYVVMAVVVLVPTAIHVMLLVSGEDSGGPLWPVLLVTVSVPLLLSLLFGRSTLTVGIDDDGVSVRFRPFHRRPRRFAWDEIERIAVRKVSPLGEFGGWGIRYGWGRKTGYVWNGVEGVALSLRNGRTIVITVKNGEAVRAAFREAGHPAA</sequence>
<protein>
    <recommendedName>
        <fullName evidence="4">Bacterial Pleckstrin homology domain-containing protein</fullName>
    </recommendedName>
</protein>
<comment type="caution">
    <text evidence="2">The sequence shown here is derived from an EMBL/GenBank/DDBJ whole genome shotgun (WGS) entry which is preliminary data.</text>
</comment>
<dbReference type="STRING" id="1895771.BGO89_04770"/>
<reference evidence="2 3" key="1">
    <citation type="submission" date="2016-09" db="EMBL/GenBank/DDBJ databases">
        <title>Genome-resolved meta-omics ties microbial dynamics to process performance in biotechnology for thiocyanate degradation.</title>
        <authorList>
            <person name="Kantor R.S."/>
            <person name="Huddy R.J."/>
            <person name="Iyer R."/>
            <person name="Thomas B.C."/>
            <person name="Brown C.T."/>
            <person name="Anantharaman K."/>
            <person name="Tringe S."/>
            <person name="Hettich R.L."/>
            <person name="Harrison S.T."/>
            <person name="Banfield J.F."/>
        </authorList>
    </citation>
    <scope>NUCLEOTIDE SEQUENCE [LARGE SCALE GENOMIC DNA]</scope>
    <source>
        <strain evidence="2">59-99</strain>
    </source>
</reference>
<accession>A0A1M3L5Q3</accession>
<evidence type="ECO:0000313" key="2">
    <source>
        <dbReference type="EMBL" id="OJX60880.1"/>
    </source>
</evidence>
<evidence type="ECO:0008006" key="4">
    <source>
        <dbReference type="Google" id="ProtNLM"/>
    </source>
</evidence>
<evidence type="ECO:0000256" key="1">
    <source>
        <dbReference type="SAM" id="Phobius"/>
    </source>
</evidence>
<name>A0A1M3L5Q3_9BACT</name>
<keyword evidence="1" id="KW-0472">Membrane</keyword>
<gene>
    <name evidence="2" type="ORF">BGO89_04770</name>
</gene>
<feature type="transmembrane region" description="Helical" evidence="1">
    <location>
        <begin position="45"/>
        <end position="64"/>
    </location>
</feature>
<organism evidence="2 3">
    <name type="scientific">Candidatus Kapaibacterium thiocyanatum</name>
    <dbReference type="NCBI Taxonomy" id="1895771"/>
    <lineage>
        <taxon>Bacteria</taxon>
        <taxon>Pseudomonadati</taxon>
        <taxon>Candidatus Kapaibacteriota</taxon>
        <taxon>Candidatus Kapaibacteriia</taxon>
        <taxon>Candidatus Kapaibacteriales</taxon>
        <taxon>Candidatus Kapaibacteriaceae</taxon>
        <taxon>Candidatus Kapaibacterium</taxon>
    </lineage>
</organism>
<keyword evidence="1" id="KW-1133">Transmembrane helix</keyword>
<dbReference type="EMBL" id="MKVH01000003">
    <property type="protein sequence ID" value="OJX60880.1"/>
    <property type="molecule type" value="Genomic_DNA"/>
</dbReference>
<feature type="transmembrane region" description="Helical" evidence="1">
    <location>
        <begin position="15"/>
        <end position="39"/>
    </location>
</feature>
<proteinExistence type="predicted"/>
<dbReference type="Proteomes" id="UP000184233">
    <property type="component" value="Unassembled WGS sequence"/>
</dbReference>
<dbReference type="AlphaFoldDB" id="A0A1M3L5Q3"/>